<gene>
    <name evidence="2" type="ORF">RKE40_23805</name>
</gene>
<dbReference type="SMART" id="SM00869">
    <property type="entry name" value="Autotransporter"/>
    <property type="match status" value="1"/>
</dbReference>
<dbReference type="SUPFAM" id="SSF103515">
    <property type="entry name" value="Autotransporter"/>
    <property type="match status" value="1"/>
</dbReference>
<keyword evidence="3" id="KW-1185">Reference proteome</keyword>
<organism evidence="2 3">
    <name type="scientific">Bosea rubneri</name>
    <dbReference type="NCBI Taxonomy" id="3075434"/>
    <lineage>
        <taxon>Bacteria</taxon>
        <taxon>Pseudomonadati</taxon>
        <taxon>Pseudomonadota</taxon>
        <taxon>Alphaproteobacteria</taxon>
        <taxon>Hyphomicrobiales</taxon>
        <taxon>Boseaceae</taxon>
        <taxon>Bosea</taxon>
    </lineage>
</organism>
<dbReference type="InterPro" id="IPR005546">
    <property type="entry name" value="Autotransporte_beta"/>
</dbReference>
<dbReference type="Gene3D" id="2.40.128.130">
    <property type="entry name" value="Autotransporter beta-domain"/>
    <property type="match status" value="1"/>
</dbReference>
<dbReference type="EMBL" id="JAWDID010000053">
    <property type="protein sequence ID" value="MDU0342933.1"/>
    <property type="molecule type" value="Genomic_DNA"/>
</dbReference>
<sequence>MLKIVNILIEKDKSFGERLLKAGGFAVAGVALQKLKSELKSAYKEASSKPKQEFPSIDLTLAFGGSGGTAGEGGVVTVDNYGTIATKADNSWGIFAQSIGGGGGRGGSGVATGNNNINANFTFGADGGKGGKGGDVIVTNTWDIATAGAGSIAVFGQSVGGGGGTGALAASGNSISISSNVRMGGDAGESSPGGTVKITNTGKIETRGREAHAVVAQSIGGGGGAFIFSRPDPTSSSVLAADADQQEALDLTYELLRKVGLVTGDGTSTGGGEENLSTTILPMPAATLAFGGKGGRGGAGGKVELSHSGTIETHGMGAFGIFAQSIGGGGGFSADASSRGFLEQATKMGAEGGSGGAGGKIELKLGGSASVRTEGDGAHAVFLQSIGGGGGYTGVGYGAPVSQGAGFVRDSAASGKGGDIELKMADPQSSFTLATRGKAAHAIFAQSLGGGGGWTFDVNGKAGMAKDGGTTRSRAVGEGGIIKLDTRGQILAFGDDAYGIYLQSGVQKTDGSLDRTRKAGSITIEHAGTIIGGSGQGAGIRIDGGNDENKIVLKSGSHLSAISGTAILGSVHADRLENHGEIIGNVDLARQGNLADDTFINMPGGRYTVASSGYVNVGPNGLFRNDGVFDIGGRARVTGRFEHKGQMIVHFMNPVTNNGLSHGQLQVDGSAHIGHDIEPRVSWLLPGNYRVVSATRGVDGFGGVTGPQGNGIPISWAIGREWGSITLTPQAKFDNPAGMTLTRDQGEAAKHLQAAWNAGSKAQGSVFPRFLGIGTPERYGAALDEVSLESTQYVTNTKFKDARLSMRAAMSCPAFEGGTTLMREGECVWGRISGDYSRMSPSPDEGGYRQRQTSYRIGGQKEFSPGWFIGATASFARGELDDADGITGSKTDSYDASIAVKRQLGNWLFAASATIGKTEQQNLRAITIDSITAVAKSRSHVEALGGRFRAAYELPFANWYLRPYVDVDALHLRTPAFREYGAEGLDLDVHRQSKTVFAINPNLEIGSRFELSGGYWARPYATVGFTFLSSDHFTTRASLIGAPSEVGTFESRSRMPDRLLDLGLGLQISSGSGLEFTGEYQAQTGRDFLSHTGSARLAWRF</sequence>
<accession>A0ABU3SDR3</accession>
<protein>
    <submittedName>
        <fullName evidence="2">Autotransporter outer membrane beta-barrel domain-containing protein</fullName>
    </submittedName>
</protein>
<evidence type="ECO:0000259" key="1">
    <source>
        <dbReference type="PROSITE" id="PS51208"/>
    </source>
</evidence>
<comment type="caution">
    <text evidence="2">The sequence shown here is derived from an EMBL/GenBank/DDBJ whole genome shotgun (WGS) entry which is preliminary data.</text>
</comment>
<dbReference type="PROSITE" id="PS51208">
    <property type="entry name" value="AUTOTRANSPORTER"/>
    <property type="match status" value="1"/>
</dbReference>
<dbReference type="Pfam" id="PF03797">
    <property type="entry name" value="Autotransporter"/>
    <property type="match status" value="1"/>
</dbReference>
<proteinExistence type="predicted"/>
<evidence type="ECO:0000313" key="3">
    <source>
        <dbReference type="Proteomes" id="UP001254257"/>
    </source>
</evidence>
<feature type="domain" description="Autotransporter" evidence="1">
    <location>
        <begin position="821"/>
        <end position="1101"/>
    </location>
</feature>
<evidence type="ECO:0000313" key="2">
    <source>
        <dbReference type="EMBL" id="MDU0342933.1"/>
    </source>
</evidence>
<dbReference type="RefSeq" id="WP_316020684.1">
    <property type="nucleotide sequence ID" value="NZ_JAWDID010000053.1"/>
</dbReference>
<name>A0ABU3SDR3_9HYPH</name>
<dbReference type="Proteomes" id="UP001254257">
    <property type="component" value="Unassembled WGS sequence"/>
</dbReference>
<reference evidence="2 3" key="1">
    <citation type="submission" date="2023-09" db="EMBL/GenBank/DDBJ databases">
        <title>Whole genome shotgun sequencing (WGS) of Bosea sp. ZW T0_25, isolated from stored onions (Allium cepa).</title>
        <authorList>
            <person name="Stoll D.A."/>
            <person name="Huch M."/>
        </authorList>
    </citation>
    <scope>NUCLEOTIDE SEQUENCE [LARGE SCALE GENOMIC DNA]</scope>
    <source>
        <strain evidence="2 3">ZW T0_25</strain>
    </source>
</reference>
<dbReference type="InterPro" id="IPR036709">
    <property type="entry name" value="Autotransporte_beta_dom_sf"/>
</dbReference>